<dbReference type="InterPro" id="IPR012429">
    <property type="entry name" value="HGSNAT_cat"/>
</dbReference>
<gene>
    <name evidence="3" type="ORF">H6A12_01625</name>
</gene>
<evidence type="ECO:0000259" key="2">
    <source>
        <dbReference type="Pfam" id="PF07786"/>
    </source>
</evidence>
<feature type="transmembrane region" description="Helical" evidence="1">
    <location>
        <begin position="230"/>
        <end position="251"/>
    </location>
</feature>
<accession>A0A938X741</accession>
<dbReference type="Pfam" id="PF07786">
    <property type="entry name" value="HGSNAT_cat"/>
    <property type="match status" value="1"/>
</dbReference>
<reference evidence="3" key="1">
    <citation type="submission" date="2020-08" db="EMBL/GenBank/DDBJ databases">
        <authorList>
            <person name="Cejkova D."/>
            <person name="Kubasova T."/>
            <person name="Jahodarova E."/>
            <person name="Rychlik I."/>
        </authorList>
    </citation>
    <scope>NUCLEOTIDE SEQUENCE</scope>
    <source>
        <strain evidence="3">An559</strain>
    </source>
</reference>
<feature type="transmembrane region" description="Helical" evidence="1">
    <location>
        <begin position="130"/>
        <end position="146"/>
    </location>
</feature>
<feature type="transmembrane region" description="Helical" evidence="1">
    <location>
        <begin position="79"/>
        <end position="97"/>
    </location>
</feature>
<proteinExistence type="predicted"/>
<organism evidence="3 4">
    <name type="scientific">Merdimmobilis hominis</name>
    <dbReference type="NCBI Taxonomy" id="2897707"/>
    <lineage>
        <taxon>Bacteria</taxon>
        <taxon>Bacillati</taxon>
        <taxon>Bacillota</taxon>
        <taxon>Clostridia</taxon>
        <taxon>Eubacteriales</taxon>
        <taxon>Oscillospiraceae</taxon>
        <taxon>Merdimmobilis</taxon>
    </lineage>
</organism>
<keyword evidence="1" id="KW-0812">Transmembrane</keyword>
<protein>
    <submittedName>
        <fullName evidence="3">DUF1624 domain-containing protein</fullName>
    </submittedName>
</protein>
<dbReference type="RefSeq" id="WP_204444119.1">
    <property type="nucleotide sequence ID" value="NZ_JACJKY010000002.1"/>
</dbReference>
<dbReference type="EMBL" id="JACJKY010000002">
    <property type="protein sequence ID" value="MBM6919864.1"/>
    <property type="molecule type" value="Genomic_DNA"/>
</dbReference>
<evidence type="ECO:0000256" key="1">
    <source>
        <dbReference type="SAM" id="Phobius"/>
    </source>
</evidence>
<keyword evidence="4" id="KW-1185">Reference proteome</keyword>
<name>A0A938X741_9FIRM</name>
<feature type="domain" description="Heparan-alpha-glucosaminide N-acetyltransferase catalytic" evidence="2">
    <location>
        <begin position="9"/>
        <end position="238"/>
    </location>
</feature>
<feature type="transmembrane region" description="Helical" evidence="1">
    <location>
        <begin position="52"/>
        <end position="72"/>
    </location>
</feature>
<dbReference type="Proteomes" id="UP000774750">
    <property type="component" value="Unassembled WGS sequence"/>
</dbReference>
<keyword evidence="1" id="KW-0472">Membrane</keyword>
<sequence>MFQKDLTHRVHLIDEVRGFSILCMVFYHAAYDLTELFGVSIPLFFSPIMQQFLQPLFAGLFIFISGTAANYSRANVKRGALCFLFGMILTVGTWIFMPSQLVLFGILHCLGVCMMLAPLFLRLAGKIKPAVLIPVSLLLFFLLYSVPQGEIGLFGAAVSLPRALYQTPFLFFLGFPDSSFFSSDYFPLLPWVFAFLAGVSFGTIVKSGRCPAFFYKRHCRPLAFIGRHTLIVYLAHQPVVYGLLLLLSPLFT</sequence>
<keyword evidence="1" id="KW-1133">Transmembrane helix</keyword>
<evidence type="ECO:0000313" key="4">
    <source>
        <dbReference type="Proteomes" id="UP000774750"/>
    </source>
</evidence>
<feature type="transmembrane region" description="Helical" evidence="1">
    <location>
        <begin position="21"/>
        <end position="46"/>
    </location>
</feature>
<feature type="transmembrane region" description="Helical" evidence="1">
    <location>
        <begin position="103"/>
        <end position="123"/>
    </location>
</feature>
<evidence type="ECO:0000313" key="3">
    <source>
        <dbReference type="EMBL" id="MBM6919864.1"/>
    </source>
</evidence>
<feature type="transmembrane region" description="Helical" evidence="1">
    <location>
        <begin position="188"/>
        <end position="209"/>
    </location>
</feature>
<comment type="caution">
    <text evidence="3">The sequence shown here is derived from an EMBL/GenBank/DDBJ whole genome shotgun (WGS) entry which is preliminary data.</text>
</comment>
<dbReference type="AlphaFoldDB" id="A0A938X741"/>
<reference evidence="3" key="2">
    <citation type="journal article" date="2021" name="Sci. Rep.">
        <title>The distribution of antibiotic resistance genes in chicken gut microbiota commensals.</title>
        <authorList>
            <person name="Juricova H."/>
            <person name="Matiasovicova J."/>
            <person name="Kubasova T."/>
            <person name="Cejkova D."/>
            <person name="Rychlik I."/>
        </authorList>
    </citation>
    <scope>NUCLEOTIDE SEQUENCE</scope>
    <source>
        <strain evidence="3">An559</strain>
    </source>
</reference>